<comment type="caution">
    <text evidence="2">The sequence shown here is derived from an EMBL/GenBank/DDBJ whole genome shotgun (WGS) entry which is preliminary data.</text>
</comment>
<dbReference type="AlphaFoldDB" id="A0A4U5LU05"/>
<feature type="signal peptide" evidence="1">
    <location>
        <begin position="1"/>
        <end position="28"/>
    </location>
</feature>
<evidence type="ECO:0000313" key="2">
    <source>
        <dbReference type="EMBL" id="TKR59574.1"/>
    </source>
</evidence>
<name>A0A4U5LU05_STECR</name>
<accession>A0A4U5LU05</accession>
<evidence type="ECO:0000313" key="3">
    <source>
        <dbReference type="Proteomes" id="UP000298663"/>
    </source>
</evidence>
<organism evidence="2 3">
    <name type="scientific">Steinernema carpocapsae</name>
    <name type="common">Entomopathogenic nematode</name>
    <dbReference type="NCBI Taxonomy" id="34508"/>
    <lineage>
        <taxon>Eukaryota</taxon>
        <taxon>Metazoa</taxon>
        <taxon>Ecdysozoa</taxon>
        <taxon>Nematoda</taxon>
        <taxon>Chromadorea</taxon>
        <taxon>Rhabditida</taxon>
        <taxon>Tylenchina</taxon>
        <taxon>Panagrolaimomorpha</taxon>
        <taxon>Strongyloidoidea</taxon>
        <taxon>Steinernematidae</taxon>
        <taxon>Steinernema</taxon>
    </lineage>
</organism>
<dbReference type="EMBL" id="AZBU02000012">
    <property type="protein sequence ID" value="TKR59574.1"/>
    <property type="molecule type" value="Genomic_DNA"/>
</dbReference>
<gene>
    <name evidence="2" type="ORF">L596_029226</name>
</gene>
<proteinExistence type="predicted"/>
<protein>
    <submittedName>
        <fullName evidence="2">Uncharacterized protein</fullName>
    </submittedName>
</protein>
<reference evidence="2 3" key="1">
    <citation type="journal article" date="2015" name="Genome Biol.">
        <title>Comparative genomics of Steinernema reveals deeply conserved gene regulatory networks.</title>
        <authorList>
            <person name="Dillman A.R."/>
            <person name="Macchietto M."/>
            <person name="Porter C.F."/>
            <person name="Rogers A."/>
            <person name="Williams B."/>
            <person name="Antoshechkin I."/>
            <person name="Lee M.M."/>
            <person name="Goodwin Z."/>
            <person name="Lu X."/>
            <person name="Lewis E.E."/>
            <person name="Goodrich-Blair H."/>
            <person name="Stock S.P."/>
            <person name="Adams B.J."/>
            <person name="Sternberg P.W."/>
            <person name="Mortazavi A."/>
        </authorList>
    </citation>
    <scope>NUCLEOTIDE SEQUENCE [LARGE SCALE GENOMIC DNA]</scope>
    <source>
        <strain evidence="2 3">ALL</strain>
    </source>
</reference>
<feature type="chain" id="PRO_5020937376" evidence="1">
    <location>
        <begin position="29"/>
        <end position="68"/>
    </location>
</feature>
<keyword evidence="1" id="KW-0732">Signal</keyword>
<sequence>MRGHGARVAVRLLRFQLATLLSPQSAKDRPESFQSVTQIHQRNPGPANHHLWLLGYALLPSLECASRP</sequence>
<reference evidence="2 3" key="2">
    <citation type="journal article" date="2019" name="G3 (Bethesda)">
        <title>Hybrid Assembly of the Genome of the Entomopathogenic Nematode Steinernema carpocapsae Identifies the X-Chromosome.</title>
        <authorList>
            <person name="Serra L."/>
            <person name="Macchietto M."/>
            <person name="Macias-Munoz A."/>
            <person name="McGill C.J."/>
            <person name="Rodriguez I.M."/>
            <person name="Rodriguez B."/>
            <person name="Murad R."/>
            <person name="Mortazavi A."/>
        </authorList>
    </citation>
    <scope>NUCLEOTIDE SEQUENCE [LARGE SCALE GENOMIC DNA]</scope>
    <source>
        <strain evidence="2 3">ALL</strain>
    </source>
</reference>
<evidence type="ECO:0000256" key="1">
    <source>
        <dbReference type="SAM" id="SignalP"/>
    </source>
</evidence>
<keyword evidence="3" id="KW-1185">Reference proteome</keyword>
<dbReference type="Proteomes" id="UP000298663">
    <property type="component" value="Unassembled WGS sequence"/>
</dbReference>